<dbReference type="InterPro" id="IPR019734">
    <property type="entry name" value="TPR_rpt"/>
</dbReference>
<dbReference type="PROSITE" id="PS50005">
    <property type="entry name" value="TPR"/>
    <property type="match status" value="1"/>
</dbReference>
<dbReference type="Pfam" id="PF13432">
    <property type="entry name" value="TPR_16"/>
    <property type="match status" value="1"/>
</dbReference>
<evidence type="ECO:0000256" key="1">
    <source>
        <dbReference type="PROSITE-ProRule" id="PRU00339"/>
    </source>
</evidence>
<proteinExistence type="predicted"/>
<dbReference type="STRING" id="550983.A4R26_15485"/>
<evidence type="ECO:0000256" key="2">
    <source>
        <dbReference type="SAM" id="MobiDB-lite"/>
    </source>
</evidence>
<feature type="compositionally biased region" description="Low complexity" evidence="2">
    <location>
        <begin position="816"/>
        <end position="837"/>
    </location>
</feature>
<dbReference type="SUPFAM" id="SSF48452">
    <property type="entry name" value="TPR-like"/>
    <property type="match status" value="1"/>
</dbReference>
<dbReference type="InterPro" id="IPR011990">
    <property type="entry name" value="TPR-like_helical_dom_sf"/>
</dbReference>
<feature type="region of interest" description="Disordered" evidence="2">
    <location>
        <begin position="484"/>
        <end position="508"/>
    </location>
</feature>
<dbReference type="OrthoDB" id="1522549at2"/>
<dbReference type="SUPFAM" id="SSF81901">
    <property type="entry name" value="HCP-like"/>
    <property type="match status" value="2"/>
</dbReference>
<name>A0A1V9G3A8_9BACT</name>
<feature type="compositionally biased region" description="Polar residues" evidence="2">
    <location>
        <begin position="843"/>
        <end position="856"/>
    </location>
</feature>
<dbReference type="RefSeq" id="WP_081163430.1">
    <property type="nucleotide sequence ID" value="NZ_LWBP01000078.1"/>
</dbReference>
<evidence type="ECO:0000313" key="4">
    <source>
        <dbReference type="Proteomes" id="UP000192276"/>
    </source>
</evidence>
<dbReference type="Proteomes" id="UP000192276">
    <property type="component" value="Unassembled WGS sequence"/>
</dbReference>
<dbReference type="Gene3D" id="1.25.40.10">
    <property type="entry name" value="Tetratricopeptide repeat domain"/>
    <property type="match status" value="3"/>
</dbReference>
<dbReference type="AlphaFoldDB" id="A0A1V9G3A8"/>
<sequence>MTRTIALIIILIISLPKVYAQPTLSFDLKKPQKFENRKLASEKTEDRKFHAVRRFTQNGTTKFNFHFNAYKKLAEVIARGKAMHKDDYSRLLSFYNYSLEQTAKDKIELDSVIYKANAGILLHDLRNSWVDNLYMLMGQAYYYKNLPDSAYFSFQYINYAFSPKEKDGYDKPIGSNANKDEGGSVFSISTRESSNLLKKAWSRPPSRNESFIWQIKTYLAKDELPEAAGLIETLKHDPLFPDRLQTDLHEMQALWFYKQQIYDSAAIYLEQALPNAESREETARWQYLIAQLYEQAGKSADAAKWFEKAVGHTLNPVLEVYARLNAIRQQKGDDKIIQENIKELVRMARKDRYAAYRDIIYYAAAEMELERNNVPGAKDLLLRATAAQGEDPSVRSKAFLLLGDLCFKEKNYSDAKRFYDSITTIKPDLVDLTSFNKLKAALARIVAYQTTINREDSLQRIAAMPEEEREAYIKKLVKQLRKKQGLKDEDATDPSGGPLSFNDNSGPSDMFGSNTKGDWYFYNPSLKGKGYTEFKGQWGNRPNVDNWQRLAAIRQSPAAMAGALDEVEGGKTAAAGPMTYEELLKPVPLTPAQMATSNDSIEVAQFNLGKAYLEGLEDYTSTINTLEAFLTRFPESKHRPEALFLLAYCYTKTGDAGKAAAVQSELKQKYHGTSFEKIVSNPNGLSPDSTAKLDMTRRYDNIYNLYIEGNFDEAQAQKKIADSMYNKNYWTPQLLYIQSVYYIKQRQDDAATKSLQDITRLFPNSPMAAKARALIDVLSRRKQIEEYLTNLQIERPAEDSTAEPVAIVTPPPVSQQPPVVVQPEQQQPARQQPAVAVKPDPQPATNLPKTQQQPTTAPKIDQPKAEVTKTVIPPAKQPAVQLPPPPVKKDSVKANVEAPKPLVLANNAEQPHYVAIVLDKVDPVYVNEARNAFTRYNREQYSAKGYTVNNQNISDAYKLVLIGTFPNAGEAITYIDKTKKLAASEIVPWLPAAKYSFVIINDNNLQVLMNTKDVNAFKQWLNQHYPGKF</sequence>
<gene>
    <name evidence="3" type="ORF">A4R26_15485</name>
</gene>
<evidence type="ECO:0008006" key="5">
    <source>
        <dbReference type="Google" id="ProtNLM"/>
    </source>
</evidence>
<comment type="caution">
    <text evidence="3">The sequence shown here is derived from an EMBL/GenBank/DDBJ whole genome shotgun (WGS) entry which is preliminary data.</text>
</comment>
<dbReference type="SMART" id="SM00028">
    <property type="entry name" value="TPR"/>
    <property type="match status" value="4"/>
</dbReference>
<feature type="region of interest" description="Disordered" evidence="2">
    <location>
        <begin position="798"/>
        <end position="864"/>
    </location>
</feature>
<feature type="repeat" description="TPR" evidence="1">
    <location>
        <begin position="396"/>
        <end position="429"/>
    </location>
</feature>
<keyword evidence="1" id="KW-0802">TPR repeat</keyword>
<keyword evidence="4" id="KW-1185">Reference proteome</keyword>
<accession>A0A1V9G3A8</accession>
<dbReference type="Pfam" id="PF13174">
    <property type="entry name" value="TPR_6"/>
    <property type="match status" value="1"/>
</dbReference>
<organism evidence="3 4">
    <name type="scientific">Niastella populi</name>
    <dbReference type="NCBI Taxonomy" id="550983"/>
    <lineage>
        <taxon>Bacteria</taxon>
        <taxon>Pseudomonadati</taxon>
        <taxon>Bacteroidota</taxon>
        <taxon>Chitinophagia</taxon>
        <taxon>Chitinophagales</taxon>
        <taxon>Chitinophagaceae</taxon>
        <taxon>Niastella</taxon>
    </lineage>
</organism>
<evidence type="ECO:0000313" key="3">
    <source>
        <dbReference type="EMBL" id="OQP65103.1"/>
    </source>
</evidence>
<protein>
    <recommendedName>
        <fullName evidence="5">Tetratricopeptide repeat protein</fullName>
    </recommendedName>
</protein>
<reference evidence="4" key="1">
    <citation type="submission" date="2016-04" db="EMBL/GenBank/DDBJ databases">
        <authorList>
            <person name="Chen L."/>
            <person name="Zhuang W."/>
            <person name="Wang G."/>
        </authorList>
    </citation>
    <scope>NUCLEOTIDE SEQUENCE [LARGE SCALE GENOMIC DNA]</scope>
    <source>
        <strain evidence="4">208</strain>
    </source>
</reference>
<dbReference type="EMBL" id="LWBP01000078">
    <property type="protein sequence ID" value="OQP65103.1"/>
    <property type="molecule type" value="Genomic_DNA"/>
</dbReference>